<feature type="compositionally biased region" description="Low complexity" evidence="1">
    <location>
        <begin position="33"/>
        <end position="56"/>
    </location>
</feature>
<dbReference type="Proteomes" id="UP000275078">
    <property type="component" value="Unassembled WGS sequence"/>
</dbReference>
<protein>
    <submittedName>
        <fullName evidence="2">Uncharacterized protein</fullName>
    </submittedName>
</protein>
<reference evidence="2 3" key="1">
    <citation type="journal article" date="2018" name="Nat. Ecol. Evol.">
        <title>Pezizomycetes genomes reveal the molecular basis of ectomycorrhizal truffle lifestyle.</title>
        <authorList>
            <person name="Murat C."/>
            <person name="Payen T."/>
            <person name="Noel B."/>
            <person name="Kuo A."/>
            <person name="Morin E."/>
            <person name="Chen J."/>
            <person name="Kohler A."/>
            <person name="Krizsan K."/>
            <person name="Balestrini R."/>
            <person name="Da Silva C."/>
            <person name="Montanini B."/>
            <person name="Hainaut M."/>
            <person name="Levati E."/>
            <person name="Barry K.W."/>
            <person name="Belfiori B."/>
            <person name="Cichocki N."/>
            <person name="Clum A."/>
            <person name="Dockter R.B."/>
            <person name="Fauchery L."/>
            <person name="Guy J."/>
            <person name="Iotti M."/>
            <person name="Le Tacon F."/>
            <person name="Lindquist E.A."/>
            <person name="Lipzen A."/>
            <person name="Malagnac F."/>
            <person name="Mello A."/>
            <person name="Molinier V."/>
            <person name="Miyauchi S."/>
            <person name="Poulain J."/>
            <person name="Riccioni C."/>
            <person name="Rubini A."/>
            <person name="Sitrit Y."/>
            <person name="Splivallo R."/>
            <person name="Traeger S."/>
            <person name="Wang M."/>
            <person name="Zifcakova L."/>
            <person name="Wipf D."/>
            <person name="Zambonelli A."/>
            <person name="Paolocci F."/>
            <person name="Nowrousian M."/>
            <person name="Ottonello S."/>
            <person name="Baldrian P."/>
            <person name="Spatafora J.W."/>
            <person name="Henrissat B."/>
            <person name="Nagy L.G."/>
            <person name="Aury J.M."/>
            <person name="Wincker P."/>
            <person name="Grigoriev I.V."/>
            <person name="Bonfante P."/>
            <person name="Martin F.M."/>
        </authorList>
    </citation>
    <scope>NUCLEOTIDE SEQUENCE [LARGE SCALE GENOMIC DNA]</scope>
    <source>
        <strain evidence="2 3">RN42</strain>
    </source>
</reference>
<accession>A0A3N4HI97</accession>
<sequence>MAGKLSKQKIGAAQRRMKARASIRPKKEIHPNSQSSSSSQLASTPSTSAQSLSSLLEDTESSHTPSSSPLLDARIRPFQTRLRTLQSSISILNARRQDEFEHAKAAIPNHPPPKDQLPPIAIPEVGESITADNIAEFEEDLKLYEQEVIWERMKERSSEEFEIHRLNEDPIGTVRRMLNVFEKFRKKAIEAGFKNEFDMDLENVAAILHKAKILMEEAVEDGCGEKQFEISSSQRRKRGKRTEATQEPSEPKPSLWRPPTAPLTLEARAARIEARRKALGNSIHLYNERADAEQAYAEKFMGPLPSRRIDPPTFLNPITARTIDCLERELQYHEEVLARERLRVKMCEEMDVGRIPGEDDPEDVCWLKRLLDAQERYLERLDEFGLGLLPGESITAGIAKTRKSYESYLEKISKE</sequence>
<dbReference type="EMBL" id="ML119813">
    <property type="protein sequence ID" value="RPA73682.1"/>
    <property type="molecule type" value="Genomic_DNA"/>
</dbReference>
<evidence type="ECO:0000313" key="3">
    <source>
        <dbReference type="Proteomes" id="UP000275078"/>
    </source>
</evidence>
<dbReference type="AlphaFoldDB" id="A0A3N4HI97"/>
<evidence type="ECO:0000256" key="1">
    <source>
        <dbReference type="SAM" id="MobiDB-lite"/>
    </source>
</evidence>
<gene>
    <name evidence="2" type="ORF">BJ508DRAFT_333816</name>
</gene>
<organism evidence="2 3">
    <name type="scientific">Ascobolus immersus RN42</name>
    <dbReference type="NCBI Taxonomy" id="1160509"/>
    <lineage>
        <taxon>Eukaryota</taxon>
        <taxon>Fungi</taxon>
        <taxon>Dikarya</taxon>
        <taxon>Ascomycota</taxon>
        <taxon>Pezizomycotina</taxon>
        <taxon>Pezizomycetes</taxon>
        <taxon>Pezizales</taxon>
        <taxon>Ascobolaceae</taxon>
        <taxon>Ascobolus</taxon>
    </lineage>
</organism>
<feature type="region of interest" description="Disordered" evidence="1">
    <location>
        <begin position="1"/>
        <end position="72"/>
    </location>
</feature>
<feature type="region of interest" description="Disordered" evidence="1">
    <location>
        <begin position="229"/>
        <end position="260"/>
    </location>
</feature>
<name>A0A3N4HI97_ASCIM</name>
<keyword evidence="3" id="KW-1185">Reference proteome</keyword>
<evidence type="ECO:0000313" key="2">
    <source>
        <dbReference type="EMBL" id="RPA73682.1"/>
    </source>
</evidence>
<proteinExistence type="predicted"/>
<feature type="compositionally biased region" description="Basic residues" evidence="1">
    <location>
        <begin position="15"/>
        <end position="24"/>
    </location>
</feature>